<dbReference type="InterPro" id="IPR051453">
    <property type="entry name" value="MBL_Glyoxalase_II"/>
</dbReference>
<keyword evidence="3 6" id="KW-0378">Hydrolase</keyword>
<evidence type="ECO:0000256" key="4">
    <source>
        <dbReference type="ARBA" id="ARBA00022833"/>
    </source>
</evidence>
<proteinExistence type="predicted"/>
<keyword evidence="4" id="KW-0862">Zinc</keyword>
<name>A0A645FYQ8_9ZZZZ</name>
<keyword evidence="2" id="KW-0479">Metal-binding</keyword>
<dbReference type="GO" id="GO:0004416">
    <property type="term" value="F:hydroxyacylglutathione hydrolase activity"/>
    <property type="evidence" value="ECO:0007669"/>
    <property type="project" value="UniProtKB-EC"/>
</dbReference>
<feature type="domain" description="Metallo-beta-lactamase" evidence="5">
    <location>
        <begin position="2"/>
        <end position="47"/>
    </location>
</feature>
<dbReference type="GO" id="GO:0046872">
    <property type="term" value="F:metal ion binding"/>
    <property type="evidence" value="ECO:0007669"/>
    <property type="project" value="UniProtKB-KW"/>
</dbReference>
<sequence>MLFAGDVLFRGSIGRTDLERGDYATLINNITKKLLILPDETVVYPGHGPATTIGVEKSSNPYL</sequence>
<evidence type="ECO:0000256" key="2">
    <source>
        <dbReference type="ARBA" id="ARBA00022723"/>
    </source>
</evidence>
<reference evidence="6" key="1">
    <citation type="submission" date="2019-08" db="EMBL/GenBank/DDBJ databases">
        <authorList>
            <person name="Kucharzyk K."/>
            <person name="Murdoch R.W."/>
            <person name="Higgins S."/>
            <person name="Loffler F."/>
        </authorList>
    </citation>
    <scope>NUCLEOTIDE SEQUENCE</scope>
</reference>
<dbReference type="AlphaFoldDB" id="A0A645FYQ8"/>
<dbReference type="EC" id="3.1.2.6" evidence="6"/>
<dbReference type="Pfam" id="PF00753">
    <property type="entry name" value="Lactamase_B"/>
    <property type="match status" value="1"/>
</dbReference>
<dbReference type="InterPro" id="IPR001279">
    <property type="entry name" value="Metallo-B-lactamas"/>
</dbReference>
<dbReference type="PANTHER" id="PTHR46233:SF3">
    <property type="entry name" value="HYDROXYACYLGLUTATHIONE HYDROLASE GLOC"/>
    <property type="match status" value="1"/>
</dbReference>
<dbReference type="EMBL" id="VSSQ01066193">
    <property type="protein sequence ID" value="MPN18780.1"/>
    <property type="molecule type" value="Genomic_DNA"/>
</dbReference>
<dbReference type="SUPFAM" id="SSF56281">
    <property type="entry name" value="Metallo-hydrolase/oxidoreductase"/>
    <property type="match status" value="1"/>
</dbReference>
<organism evidence="6">
    <name type="scientific">bioreactor metagenome</name>
    <dbReference type="NCBI Taxonomy" id="1076179"/>
    <lineage>
        <taxon>unclassified sequences</taxon>
        <taxon>metagenomes</taxon>
        <taxon>ecological metagenomes</taxon>
    </lineage>
</organism>
<comment type="cofactor">
    <cofactor evidence="1">
        <name>Zn(2+)</name>
        <dbReference type="ChEBI" id="CHEBI:29105"/>
    </cofactor>
</comment>
<gene>
    <name evidence="6" type="primary">gloC_30</name>
    <name evidence="6" type="ORF">SDC9_166143</name>
</gene>
<dbReference type="InterPro" id="IPR036866">
    <property type="entry name" value="RibonucZ/Hydroxyglut_hydro"/>
</dbReference>
<evidence type="ECO:0000259" key="5">
    <source>
        <dbReference type="Pfam" id="PF00753"/>
    </source>
</evidence>
<protein>
    <submittedName>
        <fullName evidence="6">Hydroxyacylglutathione hydrolase GloC</fullName>
        <ecNumber evidence="6">3.1.2.6</ecNumber>
    </submittedName>
</protein>
<evidence type="ECO:0000256" key="1">
    <source>
        <dbReference type="ARBA" id="ARBA00001947"/>
    </source>
</evidence>
<accession>A0A645FYQ8</accession>
<evidence type="ECO:0000313" key="6">
    <source>
        <dbReference type="EMBL" id="MPN18780.1"/>
    </source>
</evidence>
<evidence type="ECO:0000256" key="3">
    <source>
        <dbReference type="ARBA" id="ARBA00022801"/>
    </source>
</evidence>
<comment type="caution">
    <text evidence="6">The sequence shown here is derived from an EMBL/GenBank/DDBJ whole genome shotgun (WGS) entry which is preliminary data.</text>
</comment>
<dbReference type="Gene3D" id="3.60.15.10">
    <property type="entry name" value="Ribonuclease Z/Hydroxyacylglutathione hydrolase-like"/>
    <property type="match status" value="1"/>
</dbReference>
<dbReference type="PANTHER" id="PTHR46233">
    <property type="entry name" value="HYDROXYACYLGLUTATHIONE HYDROLASE GLOC"/>
    <property type="match status" value="1"/>
</dbReference>